<dbReference type="EMBL" id="SDWY01000003">
    <property type="protein sequence ID" value="MDN6900701.1"/>
    <property type="molecule type" value="Genomic_DNA"/>
</dbReference>
<keyword evidence="7" id="KW-0456">Lyase</keyword>
<dbReference type="EC" id="3.4.-.-" evidence="8"/>
<evidence type="ECO:0000256" key="5">
    <source>
        <dbReference type="ARBA" id="ARBA00023124"/>
    </source>
</evidence>
<sequence>MCGRYLFQPNDLPEMQKINQLALENGYQFKTGEIFPTDHAALIIAGSNQVQVVSMAWGFPGFKAKQTLINARAETVLEKPIFADAFQQYRCVYPTTGFFEWTADKEKTYFNYRKETSALYIAGFYDFFNGEAKSILLTTAANPSVAAIHDRMPLILKKSQIKRWIYDLDFAESLLHGQMPELTSQGV</sequence>
<dbReference type="GO" id="GO:0106300">
    <property type="term" value="P:protein-DNA covalent cross-linking repair"/>
    <property type="evidence" value="ECO:0007669"/>
    <property type="project" value="InterPro"/>
</dbReference>
<proteinExistence type="inferred from homology"/>
<evidence type="ECO:0000256" key="2">
    <source>
        <dbReference type="ARBA" id="ARBA00022670"/>
    </source>
</evidence>
<gene>
    <name evidence="9" type="ORF">EVC35_06745</name>
</gene>
<dbReference type="GO" id="GO:0016829">
    <property type="term" value="F:lyase activity"/>
    <property type="evidence" value="ECO:0007669"/>
    <property type="project" value="UniProtKB-KW"/>
</dbReference>
<keyword evidence="6" id="KW-0238">DNA-binding</keyword>
<evidence type="ECO:0000313" key="9">
    <source>
        <dbReference type="EMBL" id="MDN6900701.1"/>
    </source>
</evidence>
<organism evidence="9 10">
    <name type="scientific">Oenococcus sicerae</name>
    <dbReference type="NCBI Taxonomy" id="2203724"/>
    <lineage>
        <taxon>Bacteria</taxon>
        <taxon>Bacillati</taxon>
        <taxon>Bacillota</taxon>
        <taxon>Bacilli</taxon>
        <taxon>Lactobacillales</taxon>
        <taxon>Lactobacillaceae</taxon>
        <taxon>Oenococcus</taxon>
    </lineage>
</organism>
<evidence type="ECO:0000313" key="10">
    <source>
        <dbReference type="Proteomes" id="UP001167919"/>
    </source>
</evidence>
<keyword evidence="5" id="KW-0190">Covalent protein-DNA linkage</keyword>
<dbReference type="GO" id="GO:0008233">
    <property type="term" value="F:peptidase activity"/>
    <property type="evidence" value="ECO:0007669"/>
    <property type="project" value="UniProtKB-KW"/>
</dbReference>
<dbReference type="PANTHER" id="PTHR13604">
    <property type="entry name" value="DC12-RELATED"/>
    <property type="match status" value="1"/>
</dbReference>
<dbReference type="GO" id="GO:0006508">
    <property type="term" value="P:proteolysis"/>
    <property type="evidence" value="ECO:0007669"/>
    <property type="project" value="UniProtKB-KW"/>
</dbReference>
<keyword evidence="3" id="KW-0227">DNA damage</keyword>
<dbReference type="Pfam" id="PF02586">
    <property type="entry name" value="SRAP"/>
    <property type="match status" value="1"/>
</dbReference>
<comment type="caution">
    <text evidence="9">The sequence shown here is derived from an EMBL/GenBank/DDBJ whole genome shotgun (WGS) entry which is preliminary data.</text>
</comment>
<dbReference type="InterPro" id="IPR003738">
    <property type="entry name" value="SRAP"/>
</dbReference>
<dbReference type="AlphaFoldDB" id="A0AAJ1RF22"/>
<dbReference type="SUPFAM" id="SSF143081">
    <property type="entry name" value="BB1717-like"/>
    <property type="match status" value="1"/>
</dbReference>
<keyword evidence="2 8" id="KW-0645">Protease</keyword>
<evidence type="ECO:0000256" key="3">
    <source>
        <dbReference type="ARBA" id="ARBA00022763"/>
    </source>
</evidence>
<protein>
    <recommendedName>
        <fullName evidence="8">Abasic site processing protein</fullName>
        <ecNumber evidence="8">3.4.-.-</ecNumber>
    </recommendedName>
</protein>
<evidence type="ECO:0000256" key="6">
    <source>
        <dbReference type="ARBA" id="ARBA00023125"/>
    </source>
</evidence>
<dbReference type="Gene3D" id="3.90.1680.10">
    <property type="entry name" value="SOS response associated peptidase-like"/>
    <property type="match status" value="1"/>
</dbReference>
<evidence type="ECO:0000256" key="4">
    <source>
        <dbReference type="ARBA" id="ARBA00022801"/>
    </source>
</evidence>
<dbReference type="Proteomes" id="UP001167919">
    <property type="component" value="Unassembled WGS sequence"/>
</dbReference>
<evidence type="ECO:0000256" key="8">
    <source>
        <dbReference type="RuleBase" id="RU364100"/>
    </source>
</evidence>
<evidence type="ECO:0000256" key="7">
    <source>
        <dbReference type="ARBA" id="ARBA00023239"/>
    </source>
</evidence>
<comment type="similarity">
    <text evidence="1 8">Belongs to the SOS response-associated peptidase family.</text>
</comment>
<dbReference type="InterPro" id="IPR036590">
    <property type="entry name" value="SRAP-like"/>
</dbReference>
<accession>A0AAJ1RF22</accession>
<evidence type="ECO:0000256" key="1">
    <source>
        <dbReference type="ARBA" id="ARBA00008136"/>
    </source>
</evidence>
<name>A0AAJ1RF22_9LACO</name>
<keyword evidence="4 8" id="KW-0378">Hydrolase</keyword>
<dbReference type="RefSeq" id="WP_301711344.1">
    <property type="nucleotide sequence ID" value="NZ_SDWY01000003.1"/>
</dbReference>
<dbReference type="GO" id="GO:0003697">
    <property type="term" value="F:single-stranded DNA binding"/>
    <property type="evidence" value="ECO:0007669"/>
    <property type="project" value="InterPro"/>
</dbReference>
<dbReference type="PANTHER" id="PTHR13604:SF0">
    <property type="entry name" value="ABASIC SITE PROCESSING PROTEIN HMCES"/>
    <property type="match status" value="1"/>
</dbReference>
<reference evidence="9" key="1">
    <citation type="submission" date="2019-01" db="EMBL/GenBank/DDBJ databases">
        <title>Oenococcus sicerae UCMA17102.</title>
        <authorList>
            <person name="Cousin F.J."/>
            <person name="Le Guellec R."/>
            <person name="Cretenet M."/>
        </authorList>
    </citation>
    <scope>NUCLEOTIDE SEQUENCE</scope>
    <source>
        <strain evidence="9">UCMA17102</strain>
    </source>
</reference>